<dbReference type="Pfam" id="PF03466">
    <property type="entry name" value="LysR_substrate"/>
    <property type="match status" value="1"/>
</dbReference>
<comment type="caution">
    <text evidence="6">The sequence shown here is derived from an EMBL/GenBank/DDBJ whole genome shotgun (WGS) entry which is preliminary data.</text>
</comment>
<dbReference type="InterPro" id="IPR036388">
    <property type="entry name" value="WH-like_DNA-bd_sf"/>
</dbReference>
<dbReference type="InterPro" id="IPR036390">
    <property type="entry name" value="WH_DNA-bd_sf"/>
</dbReference>
<gene>
    <name evidence="6" type="ORF">FE394_03375</name>
</gene>
<protein>
    <submittedName>
        <fullName evidence="6">LysR family transcriptional regulator</fullName>
    </submittedName>
</protein>
<name>A0ABU4SI06_9GAMM</name>
<keyword evidence="2" id="KW-0805">Transcription regulation</keyword>
<accession>A0ABU4SI06</accession>
<feature type="domain" description="HTH lysR-type" evidence="5">
    <location>
        <begin position="6"/>
        <end position="63"/>
    </location>
</feature>
<dbReference type="InterPro" id="IPR005119">
    <property type="entry name" value="LysR_subst-bd"/>
</dbReference>
<organism evidence="6 7">
    <name type="scientific">Xenorhabdus littoralis</name>
    <dbReference type="NCBI Taxonomy" id="2582835"/>
    <lineage>
        <taxon>Bacteria</taxon>
        <taxon>Pseudomonadati</taxon>
        <taxon>Pseudomonadota</taxon>
        <taxon>Gammaproteobacteria</taxon>
        <taxon>Enterobacterales</taxon>
        <taxon>Morganellaceae</taxon>
        <taxon>Xenorhabdus</taxon>
    </lineage>
</organism>
<dbReference type="PANTHER" id="PTHR30537:SF26">
    <property type="entry name" value="GLYCINE CLEAVAGE SYSTEM TRANSCRIPTIONAL ACTIVATOR"/>
    <property type="match status" value="1"/>
</dbReference>
<evidence type="ECO:0000256" key="2">
    <source>
        <dbReference type="ARBA" id="ARBA00023015"/>
    </source>
</evidence>
<evidence type="ECO:0000259" key="5">
    <source>
        <dbReference type="PROSITE" id="PS50931"/>
    </source>
</evidence>
<reference evidence="7" key="1">
    <citation type="journal article" date="2024" name="Toxins">
        <title>Genome Sequence Analysis of Native Xenorhabdus Strains Isolated from Entomopathogenic Nematodes in Argentina.</title>
        <authorList>
            <person name="Palma L."/>
            <person name="Frizzo L."/>
            <person name="Kaiser S."/>
            <person name="Berry C."/>
            <person name="Caballero P."/>
            <person name="Bode H.B."/>
            <person name="Del Valle E.E."/>
        </authorList>
    </citation>
    <scope>NUCLEOTIDE SEQUENCE [LARGE SCALE GENOMIC DNA]</scope>
    <source>
        <strain evidence="7">Reich</strain>
    </source>
</reference>
<dbReference type="PANTHER" id="PTHR30537">
    <property type="entry name" value="HTH-TYPE TRANSCRIPTIONAL REGULATOR"/>
    <property type="match status" value="1"/>
</dbReference>
<proteinExistence type="inferred from homology"/>
<dbReference type="RefSeq" id="WP_319924998.1">
    <property type="nucleotide sequence ID" value="NZ_VCDP01000008.1"/>
</dbReference>
<keyword evidence="4" id="KW-0804">Transcription</keyword>
<evidence type="ECO:0000256" key="1">
    <source>
        <dbReference type="ARBA" id="ARBA00009437"/>
    </source>
</evidence>
<dbReference type="Gene3D" id="1.10.10.10">
    <property type="entry name" value="Winged helix-like DNA-binding domain superfamily/Winged helix DNA-binding domain"/>
    <property type="match status" value="1"/>
</dbReference>
<comment type="similarity">
    <text evidence="1">Belongs to the LysR transcriptional regulatory family.</text>
</comment>
<dbReference type="InterPro" id="IPR058163">
    <property type="entry name" value="LysR-type_TF_proteobact-type"/>
</dbReference>
<evidence type="ECO:0000256" key="3">
    <source>
        <dbReference type="ARBA" id="ARBA00023125"/>
    </source>
</evidence>
<dbReference type="Gene3D" id="3.40.190.10">
    <property type="entry name" value="Periplasmic binding protein-like II"/>
    <property type="match status" value="2"/>
</dbReference>
<dbReference type="CDD" id="cd08432">
    <property type="entry name" value="PBP2_GcdR_TrpI_HvrB_AmpR_like"/>
    <property type="match status" value="1"/>
</dbReference>
<dbReference type="SUPFAM" id="SSF46785">
    <property type="entry name" value="Winged helix' DNA-binding domain"/>
    <property type="match status" value="1"/>
</dbReference>
<sequence>MAIRLPSLTSLHAFEAAARLRSFKKAAEELSVTATAISHRIRVLEEFLEHPLFLRKVRAVELTSDGLTLFTAVHSGFETIAAAIKHIQKPRRQSVMLSTTPAFATKWLIPRLEFFQKAHPDIDLHIHASNTPVDLNSETVDLAVRYGIGQYAGEIATLLLEDHFAPVASPTLLTSINKDASQWPLIHFDWHHPLPVDLTWEAWAQASGLKPSDLSSGIRYYEESHAIQAAIAGQGVALLSLLLIEEELRLGVLQIVTEPSLKGMAYHLLKSSQYPISVAATTVENWLLRIAHQNAANIMK</sequence>
<keyword evidence="3" id="KW-0238">DNA-binding</keyword>
<dbReference type="EMBL" id="VCDP01000008">
    <property type="protein sequence ID" value="MDX7998258.1"/>
    <property type="molecule type" value="Genomic_DNA"/>
</dbReference>
<dbReference type="PROSITE" id="PS50931">
    <property type="entry name" value="HTH_LYSR"/>
    <property type="match status" value="1"/>
</dbReference>
<evidence type="ECO:0000313" key="6">
    <source>
        <dbReference type="EMBL" id="MDX7998258.1"/>
    </source>
</evidence>
<keyword evidence="7" id="KW-1185">Reference proteome</keyword>
<evidence type="ECO:0000256" key="4">
    <source>
        <dbReference type="ARBA" id="ARBA00023163"/>
    </source>
</evidence>
<dbReference type="SUPFAM" id="SSF53850">
    <property type="entry name" value="Periplasmic binding protein-like II"/>
    <property type="match status" value="1"/>
</dbReference>
<evidence type="ECO:0000313" key="7">
    <source>
        <dbReference type="Proteomes" id="UP001271640"/>
    </source>
</evidence>
<dbReference type="InterPro" id="IPR000847">
    <property type="entry name" value="LysR_HTH_N"/>
</dbReference>
<dbReference type="Pfam" id="PF00126">
    <property type="entry name" value="HTH_1"/>
    <property type="match status" value="1"/>
</dbReference>
<dbReference type="Proteomes" id="UP001271640">
    <property type="component" value="Unassembled WGS sequence"/>
</dbReference>